<organism evidence="1 2">
    <name type="scientific">Prorocentrum cordatum</name>
    <dbReference type="NCBI Taxonomy" id="2364126"/>
    <lineage>
        <taxon>Eukaryota</taxon>
        <taxon>Sar</taxon>
        <taxon>Alveolata</taxon>
        <taxon>Dinophyceae</taxon>
        <taxon>Prorocentrales</taxon>
        <taxon>Prorocentraceae</taxon>
        <taxon>Prorocentrum</taxon>
    </lineage>
</organism>
<proteinExistence type="predicted"/>
<evidence type="ECO:0000313" key="1">
    <source>
        <dbReference type="EMBL" id="CAK0851751.1"/>
    </source>
</evidence>
<dbReference type="EMBL" id="CAUYUJ010015270">
    <property type="protein sequence ID" value="CAK0851751.1"/>
    <property type="molecule type" value="Genomic_DNA"/>
</dbReference>
<evidence type="ECO:0000313" key="2">
    <source>
        <dbReference type="Proteomes" id="UP001189429"/>
    </source>
</evidence>
<evidence type="ECO:0008006" key="3">
    <source>
        <dbReference type="Google" id="ProtNLM"/>
    </source>
</evidence>
<reference evidence="1" key="1">
    <citation type="submission" date="2023-10" db="EMBL/GenBank/DDBJ databases">
        <authorList>
            <person name="Chen Y."/>
            <person name="Shah S."/>
            <person name="Dougan E. K."/>
            <person name="Thang M."/>
            <person name="Chan C."/>
        </authorList>
    </citation>
    <scope>NUCLEOTIDE SEQUENCE [LARGE SCALE GENOMIC DNA]</scope>
</reference>
<name>A0ABN9U123_9DINO</name>
<comment type="caution">
    <text evidence="1">The sequence shown here is derived from an EMBL/GenBank/DDBJ whole genome shotgun (WGS) entry which is preliminary data.</text>
</comment>
<protein>
    <recommendedName>
        <fullName evidence="3">t-SNARE coiled-coil homology domain-containing protein</fullName>
    </recommendedName>
</protein>
<accession>A0ABN9U123</accession>
<sequence>MASIDQKMDRLLANMGEMLTRVNSHNKAMEQVTSDMASLNNDVSQNLKWHDDQFEHIQIHIAARRSMRDNDDDAAMTNRHLSIGLRGAQQADRFVKAEESIAELKTTVASFSPAPSITSSRSAGWEPYQAHGHIVAWGSPYVHLFAWTCPPSGSRRKSFRI</sequence>
<gene>
    <name evidence="1" type="ORF">PCOR1329_LOCUS43826</name>
</gene>
<keyword evidence="2" id="KW-1185">Reference proteome</keyword>
<dbReference type="Proteomes" id="UP001189429">
    <property type="component" value="Unassembled WGS sequence"/>
</dbReference>